<feature type="region of interest" description="Disordered" evidence="1">
    <location>
        <begin position="1"/>
        <end position="33"/>
    </location>
</feature>
<proteinExistence type="predicted"/>
<reference evidence="2 3" key="1">
    <citation type="submission" date="2018-02" db="EMBL/GenBank/DDBJ databases">
        <title>Genomic Encyclopedia of Archaeal and Bacterial Type Strains, Phase II (KMG-II): from individual species to whole genera.</title>
        <authorList>
            <person name="Goeker M."/>
        </authorList>
    </citation>
    <scope>NUCLEOTIDE SEQUENCE [LARGE SCALE GENOMIC DNA]</scope>
    <source>
        <strain evidence="2 3">YU 961-1</strain>
    </source>
</reference>
<organism evidence="2 3">
    <name type="scientific">Actinokineospora auranticolor</name>
    <dbReference type="NCBI Taxonomy" id="155976"/>
    <lineage>
        <taxon>Bacteria</taxon>
        <taxon>Bacillati</taxon>
        <taxon>Actinomycetota</taxon>
        <taxon>Actinomycetes</taxon>
        <taxon>Pseudonocardiales</taxon>
        <taxon>Pseudonocardiaceae</taxon>
        <taxon>Actinokineospora</taxon>
    </lineage>
</organism>
<evidence type="ECO:0000313" key="3">
    <source>
        <dbReference type="Proteomes" id="UP000239203"/>
    </source>
</evidence>
<dbReference type="Proteomes" id="UP000239203">
    <property type="component" value="Unassembled WGS sequence"/>
</dbReference>
<evidence type="ECO:0000313" key="2">
    <source>
        <dbReference type="EMBL" id="PPK63377.1"/>
    </source>
</evidence>
<feature type="region of interest" description="Disordered" evidence="1">
    <location>
        <begin position="132"/>
        <end position="176"/>
    </location>
</feature>
<sequence>MTTTASGLVERAVRAARTQRAADPDGFHRRHDTPHTWDRWARRARVAREIAAALDTPVDAVLVTDDPHRTYPTRTGPVPGDLITVTDPLTAHPWRFIPDNATPGQSWWLLDRCPGCATEVPVARVATLADLGDHLDPNRPGGANRKSAERPTECACSPSSPGEAAVRGVARNATVR</sequence>
<dbReference type="EMBL" id="PTIX01000029">
    <property type="protein sequence ID" value="PPK63377.1"/>
    <property type="molecule type" value="Genomic_DNA"/>
</dbReference>
<protein>
    <submittedName>
        <fullName evidence="2">Uncharacterized protein</fullName>
    </submittedName>
</protein>
<feature type="compositionally biased region" description="Basic and acidic residues" evidence="1">
    <location>
        <begin position="20"/>
        <end position="33"/>
    </location>
</feature>
<dbReference type="AlphaFoldDB" id="A0A2S6GDQ6"/>
<gene>
    <name evidence="2" type="ORF">CLV40_12990</name>
</gene>
<evidence type="ECO:0000256" key="1">
    <source>
        <dbReference type="SAM" id="MobiDB-lite"/>
    </source>
</evidence>
<keyword evidence="3" id="KW-1185">Reference proteome</keyword>
<accession>A0A2S6GDQ6</accession>
<comment type="caution">
    <text evidence="2">The sequence shown here is derived from an EMBL/GenBank/DDBJ whole genome shotgun (WGS) entry which is preliminary data.</text>
</comment>
<name>A0A2S6GDQ6_9PSEU</name>